<dbReference type="CDD" id="cd24049">
    <property type="entry name" value="ASKHA_NBD_PilM"/>
    <property type="match status" value="1"/>
</dbReference>
<gene>
    <name evidence="2" type="ORF">COS49_00580</name>
</gene>
<dbReference type="EMBL" id="PEUX01000013">
    <property type="protein sequence ID" value="PIV10427.1"/>
    <property type="molecule type" value="Genomic_DNA"/>
</dbReference>
<dbReference type="InterPro" id="IPR005883">
    <property type="entry name" value="PilM"/>
</dbReference>
<dbReference type="InterPro" id="IPR043129">
    <property type="entry name" value="ATPase_NBD"/>
</dbReference>
<protein>
    <recommendedName>
        <fullName evidence="1">SHS2 domain-containing protein</fullName>
    </recommendedName>
</protein>
<organism evidence="2 3">
    <name type="scientific">Candidatus Portnoybacteria bacterium CG03_land_8_20_14_0_80_41_10</name>
    <dbReference type="NCBI Taxonomy" id="1974808"/>
    <lineage>
        <taxon>Bacteria</taxon>
        <taxon>Candidatus Portnoyibacteriota</taxon>
    </lineage>
</organism>
<dbReference type="Proteomes" id="UP000229894">
    <property type="component" value="Unassembled WGS sequence"/>
</dbReference>
<sequence length="351" mass="38818">MFLFKKKLKSHLGIDIGASAIKLVELELEEGRHKLKNYSIFSLKDYLKENWYQIPSETGKLSNDEQASIIREALKEAKIKSSTAFLSLPVYSTFSTLIDFPAMSEKEIETAIPYEAKKYVPLPLNEVVLDWSIVNSLEKQKGLQVLLMAVPKKIIDDSKKILQSANLSLSALESEVFSLSRSLVGNDKSTLMLIDIGARSVSLSIVDDGYVRMIGNLEMGGLKLTKTISQQMKIDLEEAEKLKKNLPIGQGNAAIQLKEAIHSVLDTIIFEVKKVIDAHQNKYKQQVSKCILVGGGIQVPGLTDYFINKLGVEVSLGNPFARVIYPPLLEPTLKELSPSLAVAVGLAMRGE</sequence>
<name>A0A2M7BV29_9BACT</name>
<dbReference type="PANTHER" id="PTHR32432">
    <property type="entry name" value="CELL DIVISION PROTEIN FTSA-RELATED"/>
    <property type="match status" value="1"/>
</dbReference>
<evidence type="ECO:0000313" key="2">
    <source>
        <dbReference type="EMBL" id="PIV10427.1"/>
    </source>
</evidence>
<evidence type="ECO:0000313" key="3">
    <source>
        <dbReference type="Proteomes" id="UP000229894"/>
    </source>
</evidence>
<dbReference type="InterPro" id="IPR003494">
    <property type="entry name" value="SHS2_FtsA"/>
</dbReference>
<dbReference type="Gene3D" id="3.30.1490.300">
    <property type="match status" value="1"/>
</dbReference>
<accession>A0A2M7BV29</accession>
<dbReference type="InterPro" id="IPR050696">
    <property type="entry name" value="FtsA/MreB"/>
</dbReference>
<dbReference type="NCBIfam" id="TIGR01175">
    <property type="entry name" value="pilM"/>
    <property type="match status" value="1"/>
</dbReference>
<dbReference type="AlphaFoldDB" id="A0A2M7BV29"/>
<dbReference type="SUPFAM" id="SSF53067">
    <property type="entry name" value="Actin-like ATPase domain"/>
    <property type="match status" value="2"/>
</dbReference>
<dbReference type="PIRSF" id="PIRSF019169">
    <property type="entry name" value="PilM"/>
    <property type="match status" value="1"/>
</dbReference>
<dbReference type="PANTHER" id="PTHR32432:SF3">
    <property type="entry name" value="ETHANOLAMINE UTILIZATION PROTEIN EUTJ"/>
    <property type="match status" value="1"/>
</dbReference>
<proteinExistence type="predicted"/>
<dbReference type="GO" id="GO:0051301">
    <property type="term" value="P:cell division"/>
    <property type="evidence" value="ECO:0007669"/>
    <property type="project" value="InterPro"/>
</dbReference>
<feature type="domain" description="SHS2" evidence="1">
    <location>
        <begin position="11"/>
        <end position="183"/>
    </location>
</feature>
<dbReference type="SMART" id="SM00842">
    <property type="entry name" value="FtsA"/>
    <property type="match status" value="1"/>
</dbReference>
<evidence type="ECO:0000259" key="1">
    <source>
        <dbReference type="SMART" id="SM00842"/>
    </source>
</evidence>
<comment type="caution">
    <text evidence="2">The sequence shown here is derived from an EMBL/GenBank/DDBJ whole genome shotgun (WGS) entry which is preliminary data.</text>
</comment>
<dbReference type="Gene3D" id="3.30.420.40">
    <property type="match status" value="2"/>
</dbReference>
<reference evidence="3" key="1">
    <citation type="submission" date="2017-09" db="EMBL/GenBank/DDBJ databases">
        <title>Depth-based differentiation of microbial function through sediment-hosted aquifers and enrichment of novel symbionts in the deep terrestrial subsurface.</title>
        <authorList>
            <person name="Probst A.J."/>
            <person name="Ladd B."/>
            <person name="Jarett J.K."/>
            <person name="Geller-Mcgrath D.E."/>
            <person name="Sieber C.M.K."/>
            <person name="Emerson J.B."/>
            <person name="Anantharaman K."/>
            <person name="Thomas B.C."/>
            <person name="Malmstrom R."/>
            <person name="Stieglmeier M."/>
            <person name="Klingl A."/>
            <person name="Woyke T."/>
            <person name="Ryan C.M."/>
            <person name="Banfield J.F."/>
        </authorList>
    </citation>
    <scope>NUCLEOTIDE SEQUENCE [LARGE SCALE GENOMIC DNA]</scope>
</reference>
<dbReference type="Pfam" id="PF11104">
    <property type="entry name" value="PilM_2"/>
    <property type="match status" value="1"/>
</dbReference>